<feature type="domain" description="Helicase C-terminal" evidence="5">
    <location>
        <begin position="53"/>
        <end position="234"/>
    </location>
</feature>
<dbReference type="EC" id="3.6.4.13" evidence="1"/>
<dbReference type="Pfam" id="PF00271">
    <property type="entry name" value="Helicase_C"/>
    <property type="match status" value="1"/>
</dbReference>
<evidence type="ECO:0000313" key="7">
    <source>
        <dbReference type="Proteomes" id="UP000530660"/>
    </source>
</evidence>
<name>A0A7J7IMH0_9RHOD</name>
<dbReference type="PROSITE" id="PS51194">
    <property type="entry name" value="HELICASE_CTER"/>
    <property type="match status" value="1"/>
</dbReference>
<dbReference type="Gene3D" id="3.40.50.300">
    <property type="entry name" value="P-loop containing nucleotide triphosphate hydrolases"/>
    <property type="match status" value="1"/>
</dbReference>
<sequence length="527" mass="58452">MSAAVDVDSFIRYFKEADIGSVTTCAIAGNLHPVDVLYTAQHCTEHLDAALNLVIQLHVHLEHAPGDILVFLTGQEDIELAIRLLPERLRRRGLSTATLYAVPLYATLPPAQQITAIDQSRPQVSGSVVPRKVIFATNVAETSLTIPGVRFVIDPGLSKQRMIVPALDADVLQVRPISRAQALQRAGRAGRQVGGGICIRLYPETEWANLEPYPTPEICRCDLASTILQLYAMGLTRPWALPLLNRPSRSNYERALVHLHELQALDDDLRLDPVFGRQLAGLPLEPMEARMVLVAKALGDSTVLARIVEIAAMLSTDVSSSGLIVVLPGERRLDVQRQWQQQFAERRAGDLVTWGRVLQQYLKQSPSQRKRWCGQYHVNERLLGAAASAYTQLMQHLNHGSIYAQVAPKLKTLILQILDTLPPDLGSAERSMQLVQRCICAGFFRQAACREGQRTYRVIRSGHRPVALHPTSVFVDAVCPEWVIFRDFICTSKAYLRGVTACEPLWLQTCRHADTPTTIAPETAATD</sequence>
<dbReference type="SMART" id="SM00490">
    <property type="entry name" value="HELICc"/>
    <property type="match status" value="1"/>
</dbReference>
<dbReference type="Proteomes" id="UP000530660">
    <property type="component" value="Unassembled WGS sequence"/>
</dbReference>
<keyword evidence="3" id="KW-0547">Nucleotide-binding</keyword>
<accession>A0A7J7IMH0</accession>
<keyword evidence="3" id="KW-0067">ATP-binding</keyword>
<dbReference type="Pfam" id="PF07717">
    <property type="entry name" value="OB_NTP_bind"/>
    <property type="match status" value="1"/>
</dbReference>
<dbReference type="GO" id="GO:0003725">
    <property type="term" value="F:double-stranded RNA binding"/>
    <property type="evidence" value="ECO:0007669"/>
    <property type="project" value="TreeGrafter"/>
</dbReference>
<dbReference type="InterPro" id="IPR011709">
    <property type="entry name" value="DEAD-box_helicase_OB_fold"/>
</dbReference>
<dbReference type="InterPro" id="IPR007502">
    <property type="entry name" value="Helicase-assoc_dom"/>
</dbReference>
<keyword evidence="2" id="KW-0378">Hydrolase</keyword>
<dbReference type="GO" id="GO:0016787">
    <property type="term" value="F:hydrolase activity"/>
    <property type="evidence" value="ECO:0007669"/>
    <property type="project" value="UniProtKB-KW"/>
</dbReference>
<dbReference type="SMART" id="SM00847">
    <property type="entry name" value="HA2"/>
    <property type="match status" value="1"/>
</dbReference>
<reference evidence="6 7" key="1">
    <citation type="journal article" date="2020" name="J. Phycol.">
        <title>Comparative genome analysis reveals Cyanidiococcus gen. nov., a new extremophilic red algal genus sister to Cyanidioschyzon (Cyanidioschyzonaceae, Rhodophyta).</title>
        <authorList>
            <person name="Liu S.-L."/>
            <person name="Chiang Y.-R."/>
            <person name="Yoon H.S."/>
            <person name="Fu H.-Y."/>
        </authorList>
    </citation>
    <scope>NUCLEOTIDE SEQUENCE [LARGE SCALE GENOMIC DNA]</scope>
    <source>
        <strain evidence="6 7">THAL066</strain>
    </source>
</reference>
<dbReference type="EMBL" id="VWRR01000004">
    <property type="protein sequence ID" value="KAF6004302.1"/>
    <property type="molecule type" value="Genomic_DNA"/>
</dbReference>
<keyword evidence="7" id="KW-1185">Reference proteome</keyword>
<dbReference type="AlphaFoldDB" id="A0A7J7IMH0"/>
<dbReference type="InterPro" id="IPR001650">
    <property type="entry name" value="Helicase_C-like"/>
</dbReference>
<dbReference type="PANTHER" id="PTHR18934">
    <property type="entry name" value="ATP-DEPENDENT RNA HELICASE"/>
    <property type="match status" value="1"/>
</dbReference>
<dbReference type="GO" id="GO:0005730">
    <property type="term" value="C:nucleolus"/>
    <property type="evidence" value="ECO:0007669"/>
    <property type="project" value="TreeGrafter"/>
</dbReference>
<evidence type="ECO:0000259" key="5">
    <source>
        <dbReference type="PROSITE" id="PS51194"/>
    </source>
</evidence>
<keyword evidence="3" id="KW-0347">Helicase</keyword>
<dbReference type="OrthoDB" id="10253254at2759"/>
<dbReference type="SUPFAM" id="SSF52540">
    <property type="entry name" value="P-loop containing nucleoside triphosphate hydrolases"/>
    <property type="match status" value="1"/>
</dbReference>
<gene>
    <name evidence="6" type="ORF">F1559_004816</name>
</gene>
<dbReference type="Gene3D" id="1.20.120.1080">
    <property type="match status" value="1"/>
</dbReference>
<dbReference type="CDD" id="cd18791">
    <property type="entry name" value="SF2_C_RHA"/>
    <property type="match status" value="1"/>
</dbReference>
<evidence type="ECO:0000256" key="4">
    <source>
        <dbReference type="ARBA" id="ARBA00047984"/>
    </source>
</evidence>
<evidence type="ECO:0000313" key="6">
    <source>
        <dbReference type="EMBL" id="KAF6004302.1"/>
    </source>
</evidence>
<protein>
    <recommendedName>
        <fullName evidence="1">RNA helicase</fullName>
        <ecNumber evidence="1">3.6.4.13</ecNumber>
    </recommendedName>
</protein>
<comment type="caution">
    <text evidence="6">The sequence shown here is derived from an EMBL/GenBank/DDBJ whole genome shotgun (WGS) entry which is preliminary data.</text>
</comment>
<organism evidence="6 7">
    <name type="scientific">Cyanidiococcus yangmingshanensis</name>
    <dbReference type="NCBI Taxonomy" id="2690220"/>
    <lineage>
        <taxon>Eukaryota</taxon>
        <taxon>Rhodophyta</taxon>
        <taxon>Bangiophyceae</taxon>
        <taxon>Cyanidiales</taxon>
        <taxon>Cyanidiaceae</taxon>
        <taxon>Cyanidiococcus</taxon>
    </lineage>
</organism>
<dbReference type="PANTHER" id="PTHR18934:SF118">
    <property type="entry name" value="ATP-DEPENDENT RNA HELICASE DHX33"/>
    <property type="match status" value="1"/>
</dbReference>
<proteinExistence type="predicted"/>
<dbReference type="InterPro" id="IPR027417">
    <property type="entry name" value="P-loop_NTPase"/>
</dbReference>
<dbReference type="GO" id="GO:0003724">
    <property type="term" value="F:RNA helicase activity"/>
    <property type="evidence" value="ECO:0007669"/>
    <property type="project" value="UniProtKB-EC"/>
</dbReference>
<evidence type="ECO:0000256" key="3">
    <source>
        <dbReference type="ARBA" id="ARBA00022806"/>
    </source>
</evidence>
<dbReference type="GO" id="GO:0045943">
    <property type="term" value="P:positive regulation of transcription by RNA polymerase I"/>
    <property type="evidence" value="ECO:0007669"/>
    <property type="project" value="TreeGrafter"/>
</dbReference>
<evidence type="ECO:0000256" key="2">
    <source>
        <dbReference type="ARBA" id="ARBA00022801"/>
    </source>
</evidence>
<comment type="catalytic activity">
    <reaction evidence="4">
        <text>ATP + H2O = ADP + phosphate + H(+)</text>
        <dbReference type="Rhea" id="RHEA:13065"/>
        <dbReference type="ChEBI" id="CHEBI:15377"/>
        <dbReference type="ChEBI" id="CHEBI:15378"/>
        <dbReference type="ChEBI" id="CHEBI:30616"/>
        <dbReference type="ChEBI" id="CHEBI:43474"/>
        <dbReference type="ChEBI" id="CHEBI:456216"/>
        <dbReference type="EC" id="3.6.4.13"/>
    </reaction>
</comment>
<evidence type="ECO:0000256" key="1">
    <source>
        <dbReference type="ARBA" id="ARBA00012552"/>
    </source>
</evidence>